<keyword evidence="1" id="KW-0234">DNA repair</keyword>
<dbReference type="InterPro" id="IPR025476">
    <property type="entry name" value="Helitron_helicase-like"/>
</dbReference>
<dbReference type="InterPro" id="IPR010285">
    <property type="entry name" value="DNA_helicase_pif1-like_DEAD"/>
</dbReference>
<accession>A0A814D0M6</accession>
<comment type="similarity">
    <text evidence="1">Belongs to the helicase family.</text>
</comment>
<dbReference type="CDD" id="cd18809">
    <property type="entry name" value="SF1_C_RecD"/>
    <property type="match status" value="1"/>
</dbReference>
<protein>
    <recommendedName>
        <fullName evidence="1">ATP-dependent DNA helicase</fullName>
        <ecNumber evidence="1">5.6.2.3</ecNumber>
    </recommendedName>
</protein>
<feature type="region of interest" description="Disordered" evidence="2">
    <location>
        <begin position="96"/>
        <end position="116"/>
    </location>
</feature>
<evidence type="ECO:0000259" key="5">
    <source>
        <dbReference type="Pfam" id="PF21530"/>
    </source>
</evidence>
<dbReference type="Pfam" id="PF05970">
    <property type="entry name" value="PIF1"/>
    <property type="match status" value="1"/>
</dbReference>
<dbReference type="GO" id="GO:0005524">
    <property type="term" value="F:ATP binding"/>
    <property type="evidence" value="ECO:0007669"/>
    <property type="project" value="UniProtKB-KW"/>
</dbReference>
<keyword evidence="1" id="KW-0378">Hydrolase</keyword>
<dbReference type="GO" id="GO:0000723">
    <property type="term" value="P:telomere maintenance"/>
    <property type="evidence" value="ECO:0007669"/>
    <property type="project" value="InterPro"/>
</dbReference>
<dbReference type="InterPro" id="IPR027417">
    <property type="entry name" value="P-loop_NTPase"/>
</dbReference>
<feature type="domain" description="DNA helicase Pif1-like DEAD-box helicase" evidence="3">
    <location>
        <begin position="1167"/>
        <end position="1391"/>
    </location>
</feature>
<gene>
    <name evidence="6" type="ORF">OXX778_LOCUS13786</name>
</gene>
<comment type="caution">
    <text evidence="6">The sequence shown here is derived from an EMBL/GenBank/DDBJ whole genome shotgun (WGS) entry which is preliminary data.</text>
</comment>
<keyword evidence="1" id="KW-0067">ATP-binding</keyword>
<feature type="domain" description="DNA helicase Pif1-like 2B" evidence="5">
    <location>
        <begin position="1481"/>
        <end position="1527"/>
    </location>
</feature>
<reference evidence="6" key="1">
    <citation type="submission" date="2021-02" db="EMBL/GenBank/DDBJ databases">
        <authorList>
            <person name="Nowell W R."/>
        </authorList>
    </citation>
    <scope>NUCLEOTIDE SEQUENCE</scope>
    <source>
        <strain evidence="6">Ploen Becks lab</strain>
    </source>
</reference>
<evidence type="ECO:0000256" key="2">
    <source>
        <dbReference type="SAM" id="MobiDB-lite"/>
    </source>
</evidence>
<keyword evidence="7" id="KW-1185">Reference proteome</keyword>
<dbReference type="GO" id="GO:0006281">
    <property type="term" value="P:DNA repair"/>
    <property type="evidence" value="ECO:0007669"/>
    <property type="project" value="UniProtKB-KW"/>
</dbReference>
<dbReference type="GO" id="GO:0043139">
    <property type="term" value="F:5'-3' DNA helicase activity"/>
    <property type="evidence" value="ECO:0007669"/>
    <property type="project" value="UniProtKB-EC"/>
</dbReference>
<dbReference type="Proteomes" id="UP000663879">
    <property type="component" value="Unassembled WGS sequence"/>
</dbReference>
<evidence type="ECO:0000259" key="3">
    <source>
        <dbReference type="Pfam" id="PF05970"/>
    </source>
</evidence>
<evidence type="ECO:0000313" key="7">
    <source>
        <dbReference type="Proteomes" id="UP000663879"/>
    </source>
</evidence>
<dbReference type="OrthoDB" id="1728974at2759"/>
<dbReference type="GO" id="GO:0016787">
    <property type="term" value="F:hydrolase activity"/>
    <property type="evidence" value="ECO:0007669"/>
    <property type="project" value="UniProtKB-KW"/>
</dbReference>
<dbReference type="PANTHER" id="PTHR10492:SF57">
    <property type="entry name" value="ATP-DEPENDENT DNA HELICASE"/>
    <property type="match status" value="1"/>
</dbReference>
<keyword evidence="1" id="KW-0547">Nucleotide-binding</keyword>
<dbReference type="Gene3D" id="3.40.50.300">
    <property type="entry name" value="P-loop containing nucleotide triphosphate hydrolases"/>
    <property type="match status" value="1"/>
</dbReference>
<evidence type="ECO:0000256" key="1">
    <source>
        <dbReference type="RuleBase" id="RU363044"/>
    </source>
</evidence>
<comment type="catalytic activity">
    <reaction evidence="1">
        <text>ATP + H2O = ADP + phosphate + H(+)</text>
        <dbReference type="Rhea" id="RHEA:13065"/>
        <dbReference type="ChEBI" id="CHEBI:15377"/>
        <dbReference type="ChEBI" id="CHEBI:15378"/>
        <dbReference type="ChEBI" id="CHEBI:30616"/>
        <dbReference type="ChEBI" id="CHEBI:43474"/>
        <dbReference type="ChEBI" id="CHEBI:456216"/>
        <dbReference type="EC" id="5.6.2.3"/>
    </reaction>
</comment>
<keyword evidence="1" id="KW-0227">DNA damage</keyword>
<feature type="region of interest" description="Disordered" evidence="2">
    <location>
        <begin position="559"/>
        <end position="580"/>
    </location>
</feature>
<proteinExistence type="inferred from homology"/>
<keyword evidence="1" id="KW-0347">Helicase</keyword>
<keyword evidence="1" id="KW-0233">DNA recombination</keyword>
<evidence type="ECO:0000259" key="4">
    <source>
        <dbReference type="Pfam" id="PF14214"/>
    </source>
</evidence>
<dbReference type="Pfam" id="PF21530">
    <property type="entry name" value="Pif1_2B_dom"/>
    <property type="match status" value="1"/>
</dbReference>
<dbReference type="PANTHER" id="PTHR10492">
    <property type="match status" value="1"/>
</dbReference>
<organism evidence="6 7">
    <name type="scientific">Brachionus calyciflorus</name>
    <dbReference type="NCBI Taxonomy" id="104777"/>
    <lineage>
        <taxon>Eukaryota</taxon>
        <taxon>Metazoa</taxon>
        <taxon>Spiralia</taxon>
        <taxon>Gnathifera</taxon>
        <taxon>Rotifera</taxon>
        <taxon>Eurotatoria</taxon>
        <taxon>Monogononta</taxon>
        <taxon>Pseudotrocha</taxon>
        <taxon>Ploima</taxon>
        <taxon>Brachionidae</taxon>
        <taxon>Brachionus</taxon>
    </lineage>
</organism>
<dbReference type="GO" id="GO:0006310">
    <property type="term" value="P:DNA recombination"/>
    <property type="evidence" value="ECO:0007669"/>
    <property type="project" value="UniProtKB-KW"/>
</dbReference>
<dbReference type="EMBL" id="CAJNOC010002715">
    <property type="protein sequence ID" value="CAF0947889.1"/>
    <property type="molecule type" value="Genomic_DNA"/>
</dbReference>
<name>A0A814D0M6_9BILA</name>
<sequence length="1765" mass="202894">MNTQINSPIIKTKTFHIPINSENLTPKLSKRKNDLVLEHPLKKKIKKSNAFSPLQNVTAFQYRFNVNRDNINTSQCNTNTHKNIFSSANRTFFNQYSHSPSQPSTSNFTNSSHPNYLNNNQVRLNSYSSNFYLSSKHSKVNFNNLNKFTPKNLANKFDNSNLSSIQNNITCSTLISNQPVLLEKNFETSKDNDIGREINKFNSIQKCKCGSSTHRRTNHSQCPLNKNKNGLENGSEEIENVIDAALTNTDIIPSIDKPKYKLPKARTYLIARQKFNPSLISGKYVDRDSNSQNFGTIILPIRSIKCKFCEASLWIEEKSAGSLTNPLFGICCAKGRVSLPSQNPLPEPLFKLLTDSSADAENFRTNIRLYNKILSFTSINTNYDRNLMKATNGIYTYKINGPVIQRISNLKPDDPNHPSFSQIYIYDPEFQSKYRLGNFGSNIKINTLNELQQVLNNYNPYVKIYQQLGKRLRTDPTLNLNIMLKKSSFKDKRYNLPTTQEIAALISNEESQSIKNDLIIQSHDGLVKRLNEKHSYADPLHYVLMLPRGEQGWQYDTYPLKPSENKKNDIQDQDQNEDGNQVKQDFVSAMQYYAYQLHDRPNSNFNLFGRIYHQYIVEQYASKVESSRLNFLKFNQDTIRAELYQGLLDAVNSTDHVNLDNIGKKVVLPSSFTGSPRHMHELFQDAMSVVRALGKPDLFITMTCNPKWPVLKNNLLFQQSSNDRPDLIARYFRIKLKMLIKDLIENHVFGRTIGHIYVIEFQKRGLPHAHILLILHPEDKIKTVEQVNMTVSAEIPSESEFPVLHKIVKSCMIHGPCGSKYPNAPCMVDGKCSKNFPKEFNEETILGKNTYPIYKRSSNNPDNKWVIPYNPFLSNKFNCHINVEICNFVTAVKYLFKYVYKGHDKSLITINSDEQNQQFNKNDEIKENDEIQRFRDMRYLSAPECIWRLFHFNLNDQFPKTKRLPVHLPNKQTCFFKAGDDKEKINSISNETELTAFFKLNLELKNDKSISHKESAQKGGYLESNDQWQESIHEACLTITDIDELRKFFVIVIENCQPSDIRGLWEKFKNELSIDILYKYRKLKKNDDLSFDDKVYNTALYLINKILLSSPKSVQQLTDILKYDQNKVIDFDELKRLSIITKNALINEELEYDHTSLKSEYEENFKQLNFDQIKIFKKITERVEQNLVGDNLYFIDGPGGTGKTFLYNTIISYLRSKKKIVLSVASSGIAALLLPGGKTAHSRFKIPINFNSSSTCDISVQSELAELIRMADLIIWDEAPMMHKYAFESMDRTFRDLLKLRDSKFEEVYFGNKIMLFGGDFRQILPVIKKGNSAQIVNATLNKSDFWNDVNVMKLKINMRVLSKKGLDKEKAKKFAEFLLRVGEGREKKYKDHNGIDDLIELPEEMINYFDKEQLIKKIFPEIKSNSTSQNFIDSAILCPTNEEVDSINEIATKLLPGEMTEYYAQDSLVVDSDTASYPTEFLNSINPPGIPPFKLCLKINQPIILLRNIASNMGLCNGTRLIVKSLFKHLIEAEIAIGKLKVKKVFIPRVPLIPSDSGLPFDFKRTQFPVRPAFAISINKSQGQTLKKVGIYLEQPVFSHGQLYVALSRVSDFQDITITLPKGTKHTRNVVFHDEKVTDNNELIRKTHTFFEINENQQIDHDRNMEEVIKTIIQKKLKNDRARADELESKQKIKGLDAKVCSIDNKVLELDNKIINLANVTDSSHKETLKKQDDELNKQTDNFEAIKALILSLNSSGSNKKPIV</sequence>
<dbReference type="InterPro" id="IPR049163">
    <property type="entry name" value="Pif1-like_2B_dom"/>
</dbReference>
<comment type="cofactor">
    <cofactor evidence="1">
        <name>Mg(2+)</name>
        <dbReference type="ChEBI" id="CHEBI:18420"/>
    </cofactor>
</comment>
<feature type="domain" description="Helitron helicase-like" evidence="4">
    <location>
        <begin position="592"/>
        <end position="773"/>
    </location>
</feature>
<evidence type="ECO:0000313" key="6">
    <source>
        <dbReference type="EMBL" id="CAF0947889.1"/>
    </source>
</evidence>
<dbReference type="EC" id="5.6.2.3" evidence="1"/>
<dbReference type="SUPFAM" id="SSF52540">
    <property type="entry name" value="P-loop containing nucleoside triphosphate hydrolases"/>
    <property type="match status" value="2"/>
</dbReference>
<dbReference type="Pfam" id="PF14214">
    <property type="entry name" value="Helitron_like_N"/>
    <property type="match status" value="1"/>
</dbReference>